<evidence type="ECO:0000256" key="12">
    <source>
        <dbReference type="ARBA" id="ARBA00025912"/>
    </source>
</evidence>
<keyword evidence="16" id="KW-1185">Reference proteome</keyword>
<evidence type="ECO:0000256" key="4">
    <source>
        <dbReference type="ARBA" id="ARBA00007244"/>
    </source>
</evidence>
<dbReference type="EMBL" id="JAAVJH010000004">
    <property type="protein sequence ID" value="NJR78664.1"/>
    <property type="molecule type" value="Genomic_DNA"/>
</dbReference>
<dbReference type="InterPro" id="IPR034804">
    <property type="entry name" value="SQR/QFR_C/D"/>
</dbReference>
<feature type="transmembrane region" description="Helical" evidence="14">
    <location>
        <begin position="89"/>
        <end position="112"/>
    </location>
</feature>
<dbReference type="CDD" id="cd03499">
    <property type="entry name" value="SQR_TypeC_SdhC"/>
    <property type="match status" value="1"/>
</dbReference>
<evidence type="ECO:0000256" key="9">
    <source>
        <dbReference type="ARBA" id="ARBA00022989"/>
    </source>
</evidence>
<dbReference type="Gene3D" id="1.20.1300.10">
    <property type="entry name" value="Fumarate reductase/succinate dehydrogenase, transmembrane subunit"/>
    <property type="match status" value="1"/>
</dbReference>
<evidence type="ECO:0000256" key="2">
    <source>
        <dbReference type="ARBA" id="ARBA00004050"/>
    </source>
</evidence>
<feature type="compositionally biased region" description="Gly residues" evidence="13">
    <location>
        <begin position="1"/>
        <end position="16"/>
    </location>
</feature>
<reference evidence="15 16" key="1">
    <citation type="submission" date="2020-03" db="EMBL/GenBank/DDBJ databases">
        <authorList>
            <person name="Wang L."/>
            <person name="He N."/>
            <person name="Li Y."/>
            <person name="Fang Y."/>
            <person name="Zhang F."/>
        </authorList>
    </citation>
    <scope>NUCLEOTIDE SEQUENCE [LARGE SCALE GENOMIC DNA]</scope>
    <source>
        <strain evidence="15 16">36D10-4-7</strain>
    </source>
</reference>
<evidence type="ECO:0000256" key="1">
    <source>
        <dbReference type="ARBA" id="ARBA00001971"/>
    </source>
</evidence>
<feature type="transmembrane region" description="Helical" evidence="14">
    <location>
        <begin position="163"/>
        <end position="183"/>
    </location>
</feature>
<evidence type="ECO:0000256" key="7">
    <source>
        <dbReference type="ARBA" id="ARBA00022692"/>
    </source>
</evidence>
<comment type="cofactor">
    <cofactor evidence="1">
        <name>heme</name>
        <dbReference type="ChEBI" id="CHEBI:30413"/>
    </cofactor>
</comment>
<evidence type="ECO:0000256" key="10">
    <source>
        <dbReference type="ARBA" id="ARBA00023004"/>
    </source>
</evidence>
<comment type="subcellular location">
    <subcellularLocation>
        <location evidence="3">Membrane</location>
    </subcellularLocation>
</comment>
<dbReference type="Proteomes" id="UP000732399">
    <property type="component" value="Unassembled WGS sequence"/>
</dbReference>
<dbReference type="PANTHER" id="PTHR10978:SF5">
    <property type="entry name" value="SUCCINATE DEHYDROGENASE CYTOCHROME B560 SUBUNIT, MITOCHONDRIAL"/>
    <property type="match status" value="1"/>
</dbReference>
<comment type="similarity">
    <text evidence="4">Belongs to the cytochrome b560 family.</text>
</comment>
<sequence length="187" mass="19744">MARAGDGGDAGDGGGAACIPPPGTAWTAASSHPSDRQETRALASKPAIPHKRPRSPHAFRGPMQLHYRWGPAMTVSIFHRMLGSGMATVGALLLVWWLAAVAAGDAAYAVFLDVFTTDAGALNPLGWIVGVGLTWSVFQHMASGIRHLVLDTGAAYELKINKLSAVLCFVFSIAMTALFWLYLGVKA</sequence>
<evidence type="ECO:0000256" key="11">
    <source>
        <dbReference type="ARBA" id="ARBA00023136"/>
    </source>
</evidence>
<evidence type="ECO:0000256" key="6">
    <source>
        <dbReference type="ARBA" id="ARBA00022617"/>
    </source>
</evidence>
<evidence type="ECO:0000256" key="3">
    <source>
        <dbReference type="ARBA" id="ARBA00004370"/>
    </source>
</evidence>
<accession>A0ABX1CL26</accession>
<evidence type="ECO:0000256" key="14">
    <source>
        <dbReference type="SAM" id="Phobius"/>
    </source>
</evidence>
<protein>
    <recommendedName>
        <fullName evidence="5">Succinate dehydrogenase cytochrome b556 subunit</fullName>
    </recommendedName>
</protein>
<feature type="region of interest" description="Disordered" evidence="13">
    <location>
        <begin position="1"/>
        <end position="59"/>
    </location>
</feature>
<evidence type="ECO:0000313" key="15">
    <source>
        <dbReference type="EMBL" id="NJR78664.1"/>
    </source>
</evidence>
<comment type="function">
    <text evidence="2">Membrane-anchoring subunit of succinate dehydrogenase (SDH).</text>
</comment>
<keyword evidence="11 14" id="KW-0472">Membrane</keyword>
<dbReference type="SUPFAM" id="SSF81343">
    <property type="entry name" value="Fumarate reductase respiratory complex transmembrane subunits"/>
    <property type="match status" value="1"/>
</dbReference>
<comment type="caution">
    <text evidence="15">The sequence shown here is derived from an EMBL/GenBank/DDBJ whole genome shotgun (WGS) entry which is preliminary data.</text>
</comment>
<dbReference type="InterPro" id="IPR000701">
    <property type="entry name" value="SuccDH_FuR_B_TM-su"/>
</dbReference>
<feature type="compositionally biased region" description="Basic residues" evidence="13">
    <location>
        <begin position="48"/>
        <end position="57"/>
    </location>
</feature>
<keyword evidence="10" id="KW-0408">Iron</keyword>
<gene>
    <name evidence="15" type="primary">sdhC</name>
    <name evidence="15" type="ORF">HBH26_08705</name>
</gene>
<keyword evidence="9 14" id="KW-1133">Transmembrane helix</keyword>
<keyword evidence="6" id="KW-0349">Heme</keyword>
<proteinExistence type="inferred from homology"/>
<dbReference type="Pfam" id="PF01127">
    <property type="entry name" value="Sdh_cyt"/>
    <property type="match status" value="1"/>
</dbReference>
<evidence type="ECO:0000256" key="13">
    <source>
        <dbReference type="SAM" id="MobiDB-lite"/>
    </source>
</evidence>
<evidence type="ECO:0000256" key="5">
    <source>
        <dbReference type="ARBA" id="ARBA00020076"/>
    </source>
</evidence>
<organism evidence="15 16">
    <name type="scientific">Sphingomonas corticis</name>
    <dbReference type="NCBI Taxonomy" id="2722791"/>
    <lineage>
        <taxon>Bacteria</taxon>
        <taxon>Pseudomonadati</taxon>
        <taxon>Pseudomonadota</taxon>
        <taxon>Alphaproteobacteria</taxon>
        <taxon>Sphingomonadales</taxon>
        <taxon>Sphingomonadaceae</taxon>
        <taxon>Sphingomonas</taxon>
    </lineage>
</organism>
<keyword evidence="8" id="KW-0479">Metal-binding</keyword>
<name>A0ABX1CL26_9SPHN</name>
<dbReference type="NCBIfam" id="TIGR02970">
    <property type="entry name" value="succ_dehyd_cytB"/>
    <property type="match status" value="1"/>
</dbReference>
<feature type="transmembrane region" description="Helical" evidence="14">
    <location>
        <begin position="124"/>
        <end position="142"/>
    </location>
</feature>
<keyword evidence="7 14" id="KW-0812">Transmembrane</keyword>
<dbReference type="InterPro" id="IPR014314">
    <property type="entry name" value="Succ_DH_cytb556"/>
</dbReference>
<dbReference type="PANTHER" id="PTHR10978">
    <property type="entry name" value="SUCCINATE DEHYDROGENASE CYTOCHROME B560 SUBUNIT"/>
    <property type="match status" value="1"/>
</dbReference>
<evidence type="ECO:0000313" key="16">
    <source>
        <dbReference type="Proteomes" id="UP000732399"/>
    </source>
</evidence>
<comment type="subunit">
    <text evidence="12">Part of an enzyme complex containing four subunits: a flavoprotein, an iron-sulfur protein, plus two membrane-anchoring proteins, SdhC and SdhD. The complex can form homotrimers.</text>
</comment>
<evidence type="ECO:0000256" key="8">
    <source>
        <dbReference type="ARBA" id="ARBA00022723"/>
    </source>
</evidence>